<name>A0ABS5TGH5_9ACTN</name>
<dbReference type="EMBL" id="JAHBAY010000004">
    <property type="protein sequence ID" value="MBT0769484.1"/>
    <property type="molecule type" value="Genomic_DNA"/>
</dbReference>
<feature type="compositionally biased region" description="Low complexity" evidence="1">
    <location>
        <begin position="25"/>
        <end position="37"/>
    </location>
</feature>
<gene>
    <name evidence="2" type="ORF">KIH74_11170</name>
</gene>
<organism evidence="2 3">
    <name type="scientific">Kineosporia corallincola</name>
    <dbReference type="NCBI Taxonomy" id="2835133"/>
    <lineage>
        <taxon>Bacteria</taxon>
        <taxon>Bacillati</taxon>
        <taxon>Actinomycetota</taxon>
        <taxon>Actinomycetes</taxon>
        <taxon>Kineosporiales</taxon>
        <taxon>Kineosporiaceae</taxon>
        <taxon>Kineosporia</taxon>
    </lineage>
</organism>
<evidence type="ECO:0008006" key="4">
    <source>
        <dbReference type="Google" id="ProtNLM"/>
    </source>
</evidence>
<proteinExistence type="predicted"/>
<evidence type="ECO:0000313" key="2">
    <source>
        <dbReference type="EMBL" id="MBT0769484.1"/>
    </source>
</evidence>
<sequence length="178" mass="19240">MVGSLLVGSCAAMLLAGCDATSGKPTASSSTFTWSATPPTPEPTSEQRISHVKSLVWVETRNARDAGRVDEAEQKQKIFDQLVADELQPDPDGFGDAACATVKRILPSLGWAGKDLDQEAVSMYLGYTVMVAFADMNQTIGEADTDATLKENCPAQRAKLLKRAELKSVDDVRDYYAY</sequence>
<dbReference type="Proteomes" id="UP001197247">
    <property type="component" value="Unassembled WGS sequence"/>
</dbReference>
<accession>A0ABS5TGH5</accession>
<keyword evidence="3" id="KW-1185">Reference proteome</keyword>
<evidence type="ECO:0000256" key="1">
    <source>
        <dbReference type="SAM" id="MobiDB-lite"/>
    </source>
</evidence>
<dbReference type="RefSeq" id="WP_214155786.1">
    <property type="nucleotide sequence ID" value="NZ_JAHBAY010000004.1"/>
</dbReference>
<feature type="region of interest" description="Disordered" evidence="1">
    <location>
        <begin position="22"/>
        <end position="48"/>
    </location>
</feature>
<reference evidence="2 3" key="1">
    <citation type="submission" date="2021-05" db="EMBL/GenBank/DDBJ databases">
        <title>Kineosporia and Streptomyces sp. nov. two new marine actinobacteria isolated from Coral.</title>
        <authorList>
            <person name="Buangrab K."/>
            <person name="Sutthacheep M."/>
            <person name="Yeemin T."/>
            <person name="Harunari E."/>
            <person name="Igarashi Y."/>
            <person name="Kanchanasin P."/>
            <person name="Tanasupawat S."/>
            <person name="Phongsopitanun W."/>
        </authorList>
    </citation>
    <scope>NUCLEOTIDE SEQUENCE [LARGE SCALE GENOMIC DNA]</scope>
    <source>
        <strain evidence="2 3">J2-2</strain>
    </source>
</reference>
<protein>
    <recommendedName>
        <fullName evidence="4">Lipoprotein</fullName>
    </recommendedName>
</protein>
<comment type="caution">
    <text evidence="2">The sequence shown here is derived from an EMBL/GenBank/DDBJ whole genome shotgun (WGS) entry which is preliminary data.</text>
</comment>
<evidence type="ECO:0000313" key="3">
    <source>
        <dbReference type="Proteomes" id="UP001197247"/>
    </source>
</evidence>